<reference evidence="1 2" key="1">
    <citation type="journal article" date="2020" name="Cell">
        <title>Large-Scale Comparative Analyses of Tick Genomes Elucidate Their Genetic Diversity and Vector Capacities.</title>
        <authorList>
            <consortium name="Tick Genome and Microbiome Consortium (TIGMIC)"/>
            <person name="Jia N."/>
            <person name="Wang J."/>
            <person name="Shi W."/>
            <person name="Du L."/>
            <person name="Sun Y."/>
            <person name="Zhan W."/>
            <person name="Jiang J.F."/>
            <person name="Wang Q."/>
            <person name="Zhang B."/>
            <person name="Ji P."/>
            <person name="Bell-Sakyi L."/>
            <person name="Cui X.M."/>
            <person name="Yuan T.T."/>
            <person name="Jiang B.G."/>
            <person name="Yang W.F."/>
            <person name="Lam T.T."/>
            <person name="Chang Q.C."/>
            <person name="Ding S.J."/>
            <person name="Wang X.J."/>
            <person name="Zhu J.G."/>
            <person name="Ruan X.D."/>
            <person name="Zhao L."/>
            <person name="Wei J.T."/>
            <person name="Ye R.Z."/>
            <person name="Que T.C."/>
            <person name="Du C.H."/>
            <person name="Zhou Y.H."/>
            <person name="Cheng J.X."/>
            <person name="Dai P.F."/>
            <person name="Guo W.B."/>
            <person name="Han X.H."/>
            <person name="Huang E.J."/>
            <person name="Li L.F."/>
            <person name="Wei W."/>
            <person name="Gao Y.C."/>
            <person name="Liu J.Z."/>
            <person name="Shao H.Z."/>
            <person name="Wang X."/>
            <person name="Wang C.C."/>
            <person name="Yang T.C."/>
            <person name="Huo Q.B."/>
            <person name="Li W."/>
            <person name="Chen H.Y."/>
            <person name="Chen S.E."/>
            <person name="Zhou L.G."/>
            <person name="Ni X.B."/>
            <person name="Tian J.H."/>
            <person name="Sheng Y."/>
            <person name="Liu T."/>
            <person name="Pan Y.S."/>
            <person name="Xia L.Y."/>
            <person name="Li J."/>
            <person name="Zhao F."/>
            <person name="Cao W.C."/>
        </authorList>
    </citation>
    <scope>NUCLEOTIDE SEQUENCE [LARGE SCALE GENOMIC DNA]</scope>
    <source>
        <strain evidence="1">Iper-2018</strain>
    </source>
</reference>
<accession>A0AC60P7N5</accession>
<dbReference type="Proteomes" id="UP000805193">
    <property type="component" value="Unassembled WGS sequence"/>
</dbReference>
<keyword evidence="2" id="KW-1185">Reference proteome</keyword>
<evidence type="ECO:0000313" key="2">
    <source>
        <dbReference type="Proteomes" id="UP000805193"/>
    </source>
</evidence>
<sequence length="577" mass="66017">MGTEEQPWSALITVCSECAGCSLTEQVGRKEDDGEAESYKCGPCMRIAMLEQKLEQRAEEAMERHTRELNQKFGNALEAMHHELVTRMTTREHTTLLEIQDLEKRLSQLTKLLEDLKQKEQRGQQMGIGNPRASGEQDRSFALEGRETPTENNKEMPETPTPGNRRRVMVVGDSNVNRFKRTYLRKVSRDERVQVIPLPGKGVKEVREVIEAAKPDESTMVIVHAGLNDCLNLKSLDETIKTIEQMATELPRAAIHICTQPEITAMGKATLENLREYNDRLETLCAKGPENLELVDLRWTKEKIKYPFNIEHYTEAASEAVGGQLAKRTRAFLARGKRDPTETRTRKWQVGRAGSTPNNAPQGREQAQWGKKGHLKSPYRRPGWQAIGMGRRSDHAAPWDSQGRSCPCHGSQRQQATTEREWARTIRKEVTQAGIQQWQRAIQRKQSLELYRRHKSEPAPYHRYRGDRASALLFQARTGCLLTQSRKCELYGDDPTCRLCGEENETIEHVVNRCRRLEHTRKNSPTDSLERALGLTDADDPDDGAQKETEDTGRRLVMWERLCRNTKTDTQRPWTSK</sequence>
<organism evidence="1 2">
    <name type="scientific">Ixodes persulcatus</name>
    <name type="common">Taiga tick</name>
    <dbReference type="NCBI Taxonomy" id="34615"/>
    <lineage>
        <taxon>Eukaryota</taxon>
        <taxon>Metazoa</taxon>
        <taxon>Ecdysozoa</taxon>
        <taxon>Arthropoda</taxon>
        <taxon>Chelicerata</taxon>
        <taxon>Arachnida</taxon>
        <taxon>Acari</taxon>
        <taxon>Parasitiformes</taxon>
        <taxon>Ixodida</taxon>
        <taxon>Ixodoidea</taxon>
        <taxon>Ixodidae</taxon>
        <taxon>Ixodinae</taxon>
        <taxon>Ixodes</taxon>
    </lineage>
</organism>
<gene>
    <name evidence="1" type="ORF">HPB47_007738</name>
</gene>
<evidence type="ECO:0000313" key="1">
    <source>
        <dbReference type="EMBL" id="KAG0415099.1"/>
    </source>
</evidence>
<dbReference type="EMBL" id="JABSTQ010011111">
    <property type="protein sequence ID" value="KAG0415099.1"/>
    <property type="molecule type" value="Genomic_DNA"/>
</dbReference>
<name>A0AC60P7N5_IXOPE</name>
<proteinExistence type="predicted"/>
<protein>
    <submittedName>
        <fullName evidence="1">Uncharacterized protein</fullName>
    </submittedName>
</protein>
<comment type="caution">
    <text evidence="1">The sequence shown here is derived from an EMBL/GenBank/DDBJ whole genome shotgun (WGS) entry which is preliminary data.</text>
</comment>